<keyword evidence="1" id="KW-0808">Transferase</keyword>
<dbReference type="RefSeq" id="WP_286054378.1">
    <property type="nucleotide sequence ID" value="NZ_JASVWF010000003.1"/>
</dbReference>
<comment type="caution">
    <text evidence="4">The sequence shown here is derived from an EMBL/GenBank/DDBJ whole genome shotgun (WGS) entry which is preliminary data.</text>
</comment>
<evidence type="ECO:0000256" key="1">
    <source>
        <dbReference type="ARBA" id="ARBA00022679"/>
    </source>
</evidence>
<evidence type="ECO:0000256" key="2">
    <source>
        <dbReference type="ARBA" id="ARBA00023315"/>
    </source>
</evidence>
<keyword evidence="2" id="KW-0012">Acyltransferase</keyword>
<dbReference type="InterPro" id="IPR016181">
    <property type="entry name" value="Acyl_CoA_acyltransferase"/>
</dbReference>
<dbReference type="Pfam" id="PF13420">
    <property type="entry name" value="Acetyltransf_4"/>
    <property type="match status" value="1"/>
</dbReference>
<evidence type="ECO:0000313" key="4">
    <source>
        <dbReference type="EMBL" id="MDL5157331.1"/>
    </source>
</evidence>
<feature type="domain" description="N-acetyltransferase" evidence="3">
    <location>
        <begin position="1"/>
        <end position="158"/>
    </location>
</feature>
<dbReference type="SUPFAM" id="SSF55729">
    <property type="entry name" value="Acyl-CoA N-acyltransferases (Nat)"/>
    <property type="match status" value="1"/>
</dbReference>
<evidence type="ECO:0000259" key="3">
    <source>
        <dbReference type="PROSITE" id="PS51186"/>
    </source>
</evidence>
<reference evidence="4 5" key="1">
    <citation type="submission" date="2023-06" db="EMBL/GenBank/DDBJ databases">
        <title>Actinomycetospora Odt1-22.</title>
        <authorList>
            <person name="Supong K."/>
        </authorList>
    </citation>
    <scope>NUCLEOTIDE SEQUENCE [LARGE SCALE GENOMIC DNA]</scope>
    <source>
        <strain evidence="4 5">Odt1-22</strain>
    </source>
</reference>
<dbReference type="EMBL" id="JASVWF010000003">
    <property type="protein sequence ID" value="MDL5157331.1"/>
    <property type="molecule type" value="Genomic_DNA"/>
</dbReference>
<sequence>MTIRDATLEDADDCAAIYAPYVRDTVISLEEEPPTADVMARRIEGAHVWLVGELDGRTVGYAYAGTFNERVAYRWTCTVSVYLETGRRRTGAGRALYEALVTRVREQGFVRAAAGITVPNEASVGLHRALGFADVGLFPRVGWKFDAWHDVAWMQRDL</sequence>
<dbReference type="Proteomes" id="UP001231924">
    <property type="component" value="Unassembled WGS sequence"/>
</dbReference>
<evidence type="ECO:0000313" key="5">
    <source>
        <dbReference type="Proteomes" id="UP001231924"/>
    </source>
</evidence>
<dbReference type="PROSITE" id="PS51186">
    <property type="entry name" value="GNAT"/>
    <property type="match status" value="1"/>
</dbReference>
<dbReference type="Gene3D" id="3.40.630.30">
    <property type="match status" value="1"/>
</dbReference>
<keyword evidence="5" id="KW-1185">Reference proteome</keyword>
<gene>
    <name evidence="4" type="ORF">QRT03_15300</name>
</gene>
<protein>
    <submittedName>
        <fullName evidence="4">N-acetyltransferase family protein</fullName>
    </submittedName>
</protein>
<organism evidence="4 5">
    <name type="scientific">Actinomycetospora termitidis</name>
    <dbReference type="NCBI Taxonomy" id="3053470"/>
    <lineage>
        <taxon>Bacteria</taxon>
        <taxon>Bacillati</taxon>
        <taxon>Actinomycetota</taxon>
        <taxon>Actinomycetes</taxon>
        <taxon>Pseudonocardiales</taxon>
        <taxon>Pseudonocardiaceae</taxon>
        <taxon>Actinomycetospora</taxon>
    </lineage>
</organism>
<accession>A0ABT7MA36</accession>
<dbReference type="PANTHER" id="PTHR43072:SF23">
    <property type="entry name" value="UPF0039 PROTEIN C11D3.02C"/>
    <property type="match status" value="1"/>
</dbReference>
<dbReference type="PANTHER" id="PTHR43072">
    <property type="entry name" value="N-ACETYLTRANSFERASE"/>
    <property type="match status" value="1"/>
</dbReference>
<proteinExistence type="predicted"/>
<name>A0ABT7MA36_9PSEU</name>
<dbReference type="InterPro" id="IPR000182">
    <property type="entry name" value="GNAT_dom"/>
</dbReference>